<protein>
    <submittedName>
        <fullName evidence="1">Uncharacterized protein</fullName>
    </submittedName>
</protein>
<proteinExistence type="predicted"/>
<organism evidence="1 2">
    <name type="scientific">Solanum commersonii</name>
    <name type="common">Commerson's wild potato</name>
    <name type="synonym">Commerson's nightshade</name>
    <dbReference type="NCBI Taxonomy" id="4109"/>
    <lineage>
        <taxon>Eukaryota</taxon>
        <taxon>Viridiplantae</taxon>
        <taxon>Streptophyta</taxon>
        <taxon>Embryophyta</taxon>
        <taxon>Tracheophyta</taxon>
        <taxon>Spermatophyta</taxon>
        <taxon>Magnoliopsida</taxon>
        <taxon>eudicotyledons</taxon>
        <taxon>Gunneridae</taxon>
        <taxon>Pentapetalae</taxon>
        <taxon>asterids</taxon>
        <taxon>lamiids</taxon>
        <taxon>Solanales</taxon>
        <taxon>Solanaceae</taxon>
        <taxon>Solanoideae</taxon>
        <taxon>Solaneae</taxon>
        <taxon>Solanum</taxon>
    </lineage>
</organism>
<dbReference type="Proteomes" id="UP000824120">
    <property type="component" value="Chromosome 2"/>
</dbReference>
<comment type="caution">
    <text evidence="1">The sequence shown here is derived from an EMBL/GenBank/DDBJ whole genome shotgun (WGS) entry which is preliminary data.</text>
</comment>
<name>A0A9J6AMJ9_SOLCO</name>
<sequence>MKRKKRNDISLENSTSERREEPWKIFQRYLVNGLYFFGENVYNFSKMIIKISLVKIVPHSGKISLKSGKLYYGIILPLISGESYRGPTIKILLNRFSSYTKHGSRFPRISKVISIKNIFEVDFTKEQISFPIGTYYNNFWDKLMKKDLETKSLSGRELLDLITKNHTRIINDSIKEL</sequence>
<evidence type="ECO:0000313" key="1">
    <source>
        <dbReference type="EMBL" id="KAG5625609.1"/>
    </source>
</evidence>
<keyword evidence="2" id="KW-1185">Reference proteome</keyword>
<accession>A0A9J6AMJ9</accession>
<dbReference type="AlphaFoldDB" id="A0A9J6AMJ9"/>
<reference evidence="1 2" key="1">
    <citation type="submission" date="2020-09" db="EMBL/GenBank/DDBJ databases">
        <title>De no assembly of potato wild relative species, Solanum commersonii.</title>
        <authorList>
            <person name="Cho K."/>
        </authorList>
    </citation>
    <scope>NUCLEOTIDE SEQUENCE [LARGE SCALE GENOMIC DNA]</scope>
    <source>
        <strain evidence="1">LZ3.2</strain>
        <tissue evidence="1">Leaf</tissue>
    </source>
</reference>
<evidence type="ECO:0000313" key="2">
    <source>
        <dbReference type="Proteomes" id="UP000824120"/>
    </source>
</evidence>
<gene>
    <name evidence="1" type="ORF">H5410_010827</name>
</gene>
<dbReference type="EMBL" id="JACXVP010000002">
    <property type="protein sequence ID" value="KAG5625609.1"/>
    <property type="molecule type" value="Genomic_DNA"/>
</dbReference>